<protein>
    <recommendedName>
        <fullName evidence="9">Plasma membrane proteolipid 3</fullName>
    </recommendedName>
</protein>
<dbReference type="EMBL" id="JALJOR010000005">
    <property type="protein sequence ID" value="KAK9816710.1"/>
    <property type="molecule type" value="Genomic_DNA"/>
</dbReference>
<name>A0AAW1Q722_9CHLO</name>
<organism evidence="7 8">
    <name type="scientific">[Myrmecia] bisecta</name>
    <dbReference type="NCBI Taxonomy" id="41462"/>
    <lineage>
        <taxon>Eukaryota</taxon>
        <taxon>Viridiplantae</taxon>
        <taxon>Chlorophyta</taxon>
        <taxon>core chlorophytes</taxon>
        <taxon>Trebouxiophyceae</taxon>
        <taxon>Trebouxiales</taxon>
        <taxon>Trebouxiaceae</taxon>
        <taxon>Myrmecia</taxon>
    </lineage>
</organism>
<keyword evidence="4 6" id="KW-1133">Transmembrane helix</keyword>
<evidence type="ECO:0000313" key="8">
    <source>
        <dbReference type="Proteomes" id="UP001489004"/>
    </source>
</evidence>
<dbReference type="GO" id="GO:0016020">
    <property type="term" value="C:membrane"/>
    <property type="evidence" value="ECO:0007669"/>
    <property type="project" value="UniProtKB-SubCell"/>
</dbReference>
<dbReference type="InterPro" id="IPR000612">
    <property type="entry name" value="PMP3"/>
</dbReference>
<sequence length="96" mass="10377">MNLSTLSEVDVLACCKPCHKHKVAAVMVTLTDIGLLILAVLLPPLAVFLGPAKGHLNQDFFINVLLTLLAWLPGQIHAIYLLITTGSDHTLNEPLL</sequence>
<evidence type="ECO:0000256" key="1">
    <source>
        <dbReference type="ARBA" id="ARBA00004370"/>
    </source>
</evidence>
<evidence type="ECO:0008006" key="9">
    <source>
        <dbReference type="Google" id="ProtNLM"/>
    </source>
</evidence>
<dbReference type="AlphaFoldDB" id="A0AAW1Q722"/>
<feature type="transmembrane region" description="Helical" evidence="6">
    <location>
        <begin position="60"/>
        <end position="83"/>
    </location>
</feature>
<dbReference type="Proteomes" id="UP001489004">
    <property type="component" value="Unassembled WGS sequence"/>
</dbReference>
<proteinExistence type="inferred from homology"/>
<dbReference type="PANTHER" id="PTHR21659">
    <property type="entry name" value="HYDROPHOBIC PROTEIN RCI2 LOW TEMPERATURE AND SALT RESPONSIVE PROTEIN LTI6 -RELATED"/>
    <property type="match status" value="1"/>
</dbReference>
<evidence type="ECO:0000256" key="6">
    <source>
        <dbReference type="SAM" id="Phobius"/>
    </source>
</evidence>
<comment type="caution">
    <text evidence="7">The sequence shown here is derived from an EMBL/GenBank/DDBJ whole genome shotgun (WGS) entry which is preliminary data.</text>
</comment>
<gene>
    <name evidence="7" type="ORF">WJX72_004065</name>
</gene>
<keyword evidence="3 6" id="KW-0812">Transmembrane</keyword>
<evidence type="ECO:0000256" key="5">
    <source>
        <dbReference type="ARBA" id="ARBA00023136"/>
    </source>
</evidence>
<evidence type="ECO:0000256" key="2">
    <source>
        <dbReference type="ARBA" id="ARBA00009530"/>
    </source>
</evidence>
<accession>A0AAW1Q722</accession>
<keyword evidence="5 6" id="KW-0472">Membrane</keyword>
<keyword evidence="8" id="KW-1185">Reference proteome</keyword>
<reference evidence="7 8" key="1">
    <citation type="journal article" date="2024" name="Nat. Commun.">
        <title>Phylogenomics reveals the evolutionary origins of lichenization in chlorophyte algae.</title>
        <authorList>
            <person name="Puginier C."/>
            <person name="Libourel C."/>
            <person name="Otte J."/>
            <person name="Skaloud P."/>
            <person name="Haon M."/>
            <person name="Grisel S."/>
            <person name="Petersen M."/>
            <person name="Berrin J.G."/>
            <person name="Delaux P.M."/>
            <person name="Dal Grande F."/>
            <person name="Keller J."/>
        </authorList>
    </citation>
    <scope>NUCLEOTIDE SEQUENCE [LARGE SCALE GENOMIC DNA]</scope>
    <source>
        <strain evidence="7 8">SAG 2043</strain>
    </source>
</reference>
<evidence type="ECO:0000256" key="4">
    <source>
        <dbReference type="ARBA" id="ARBA00022989"/>
    </source>
</evidence>
<evidence type="ECO:0000313" key="7">
    <source>
        <dbReference type="EMBL" id="KAK9816710.1"/>
    </source>
</evidence>
<dbReference type="Pfam" id="PF01679">
    <property type="entry name" value="Pmp3"/>
    <property type="match status" value="1"/>
</dbReference>
<feature type="transmembrane region" description="Helical" evidence="6">
    <location>
        <begin position="26"/>
        <end position="48"/>
    </location>
</feature>
<comment type="subcellular location">
    <subcellularLocation>
        <location evidence="1">Membrane</location>
    </subcellularLocation>
</comment>
<evidence type="ECO:0000256" key="3">
    <source>
        <dbReference type="ARBA" id="ARBA00022692"/>
    </source>
</evidence>
<comment type="similarity">
    <text evidence="2">Belongs to the UPF0057 (PMP3) family.</text>
</comment>
<dbReference type="PANTHER" id="PTHR21659:SF42">
    <property type="entry name" value="UPF0057 MEMBRANE PROTEIN ZK632.10-RELATED"/>
    <property type="match status" value="1"/>
</dbReference>